<dbReference type="EMBL" id="SPHZ02000005">
    <property type="protein sequence ID" value="KAF0916393.1"/>
    <property type="molecule type" value="Genomic_DNA"/>
</dbReference>
<gene>
    <name evidence="1" type="ORF">E2562_007494</name>
</gene>
<accession>A0A6G1DXJ1</accession>
<evidence type="ECO:0000313" key="1">
    <source>
        <dbReference type="EMBL" id="KAF0916393.1"/>
    </source>
</evidence>
<organism evidence="1 2">
    <name type="scientific">Oryza meyeriana var. granulata</name>
    <dbReference type="NCBI Taxonomy" id="110450"/>
    <lineage>
        <taxon>Eukaryota</taxon>
        <taxon>Viridiplantae</taxon>
        <taxon>Streptophyta</taxon>
        <taxon>Embryophyta</taxon>
        <taxon>Tracheophyta</taxon>
        <taxon>Spermatophyta</taxon>
        <taxon>Magnoliopsida</taxon>
        <taxon>Liliopsida</taxon>
        <taxon>Poales</taxon>
        <taxon>Poaceae</taxon>
        <taxon>BOP clade</taxon>
        <taxon>Oryzoideae</taxon>
        <taxon>Oryzeae</taxon>
        <taxon>Oryzinae</taxon>
        <taxon>Oryza</taxon>
        <taxon>Oryza meyeriana</taxon>
    </lineage>
</organism>
<dbReference type="AlphaFoldDB" id="A0A6G1DXJ1"/>
<name>A0A6G1DXJ1_9ORYZ</name>
<comment type="caution">
    <text evidence="1">The sequence shown here is derived from an EMBL/GenBank/DDBJ whole genome shotgun (WGS) entry which is preliminary data.</text>
</comment>
<sequence>MAVPAYSTCLTKRTPARRNRQNWQSSGKLLRQKNIFILLAIVWSCVNVRLHPVLSLKIQNILVQTQSRCRHEQRWILSQAERANICTVKTDLAICLNTRNSPTLMS</sequence>
<keyword evidence="2" id="KW-1185">Reference proteome</keyword>
<protein>
    <submittedName>
        <fullName evidence="1">Uncharacterized protein</fullName>
    </submittedName>
</protein>
<dbReference type="Proteomes" id="UP000479710">
    <property type="component" value="Unassembled WGS sequence"/>
</dbReference>
<proteinExistence type="predicted"/>
<evidence type="ECO:0000313" key="2">
    <source>
        <dbReference type="Proteomes" id="UP000479710"/>
    </source>
</evidence>
<reference evidence="1 2" key="1">
    <citation type="submission" date="2019-11" db="EMBL/GenBank/DDBJ databases">
        <title>Whole genome sequence of Oryza granulata.</title>
        <authorList>
            <person name="Li W."/>
        </authorList>
    </citation>
    <scope>NUCLEOTIDE SEQUENCE [LARGE SCALE GENOMIC DNA]</scope>
    <source>
        <strain evidence="2">cv. Menghai</strain>
        <tissue evidence="1">Leaf</tissue>
    </source>
</reference>